<gene>
    <name evidence="1" type="ORF">RHIMIDRAFT_235427</name>
</gene>
<organism evidence="1 2">
    <name type="scientific">Rhizopus microsporus ATCC 52813</name>
    <dbReference type="NCBI Taxonomy" id="1340429"/>
    <lineage>
        <taxon>Eukaryota</taxon>
        <taxon>Fungi</taxon>
        <taxon>Fungi incertae sedis</taxon>
        <taxon>Mucoromycota</taxon>
        <taxon>Mucoromycotina</taxon>
        <taxon>Mucoromycetes</taxon>
        <taxon>Mucorales</taxon>
        <taxon>Mucorineae</taxon>
        <taxon>Rhizopodaceae</taxon>
        <taxon>Rhizopus</taxon>
    </lineage>
</organism>
<dbReference type="STRING" id="1340429.A0A2G4T0X0"/>
<dbReference type="AlphaFoldDB" id="A0A2G4T0X0"/>
<accession>A0A2G4T0X0</accession>
<reference evidence="1 2" key="1">
    <citation type="journal article" date="2016" name="Proc. Natl. Acad. Sci. U.S.A.">
        <title>Lipid metabolic changes in an early divergent fungus govern the establishment of a mutualistic symbiosis with endobacteria.</title>
        <authorList>
            <person name="Lastovetsky O.A."/>
            <person name="Gaspar M.L."/>
            <person name="Mondo S.J."/>
            <person name="LaButti K.M."/>
            <person name="Sandor L."/>
            <person name="Grigoriev I.V."/>
            <person name="Henry S.A."/>
            <person name="Pawlowska T.E."/>
        </authorList>
    </citation>
    <scope>NUCLEOTIDE SEQUENCE [LARGE SCALE GENOMIC DNA]</scope>
    <source>
        <strain evidence="1 2">ATCC 52813</strain>
    </source>
</reference>
<name>A0A2G4T0X0_RHIZD</name>
<sequence>MDYIKYNPETESLLRAQYEMEVDNHELDFGTLNNLTHFESLNHQVIEPQPMEDLVEEITVDMSKVKLSTRKYKNYGADQIERSIKVLQEEGLSVPKATAVYGIPRSGAYRLLDEFNSCDGHVLPGTTVKPKTVKPKNFFQGHTEFLIVLFNKNPSIVLEEARSQLLSNFPEIGDITISSLYTHIREKCFESQASEQIHCRKRFTKVFKSLIPYDYSGKQ</sequence>
<keyword evidence="2" id="KW-1185">Reference proteome</keyword>
<dbReference type="RefSeq" id="XP_023468371.1">
    <property type="nucleotide sequence ID" value="XM_023608351.1"/>
</dbReference>
<dbReference type="EMBL" id="KZ303845">
    <property type="protein sequence ID" value="PHZ14663.1"/>
    <property type="molecule type" value="Genomic_DNA"/>
</dbReference>
<evidence type="ECO:0000313" key="2">
    <source>
        <dbReference type="Proteomes" id="UP000242254"/>
    </source>
</evidence>
<dbReference type="Proteomes" id="UP000242254">
    <property type="component" value="Unassembled WGS sequence"/>
</dbReference>
<proteinExistence type="predicted"/>
<evidence type="ECO:0008006" key="3">
    <source>
        <dbReference type="Google" id="ProtNLM"/>
    </source>
</evidence>
<evidence type="ECO:0000313" key="1">
    <source>
        <dbReference type="EMBL" id="PHZ14663.1"/>
    </source>
</evidence>
<protein>
    <recommendedName>
        <fullName evidence="3">HTH psq-type domain-containing protein</fullName>
    </recommendedName>
</protein>
<dbReference type="GeneID" id="35439341"/>